<evidence type="ECO:0000313" key="3">
    <source>
        <dbReference type="Proteomes" id="UP000279908"/>
    </source>
</evidence>
<dbReference type="EMBL" id="VMRG01000001">
    <property type="protein sequence ID" value="KAA6233141.1"/>
    <property type="molecule type" value="Genomic_DNA"/>
</dbReference>
<evidence type="ECO:0000313" key="1">
    <source>
        <dbReference type="EMBL" id="KAA6233141.1"/>
    </source>
</evidence>
<protein>
    <submittedName>
        <fullName evidence="2">Uncharacterized protein</fullName>
    </submittedName>
</protein>
<accession>A0A3S0NBL3</accession>
<sequence length="155" mass="17540">MKVTYILIDDADPRHRELSIYRQGTINRVMLEDSGYSVYSSIAIDAHNYAALFHYGLADALGSLPFMSESGNGLDSWDEAFLHCSSLKAMLNIIAGERKKIDPQNPETILLGWQEEPPAAFLREIDPNRFLSFLNELSLFVRATIKEEADLEFIL</sequence>
<reference evidence="2 3" key="1">
    <citation type="submission" date="2018-12" db="EMBL/GenBank/DDBJ databases">
        <authorList>
            <person name="Lunina O.N."/>
            <person name="Grouzdev D.S."/>
            <person name="Gorlenko V.M."/>
            <person name="Savvichev A.S."/>
        </authorList>
    </citation>
    <scope>NUCLEOTIDE SEQUENCE [LARGE SCALE GENOMIC DNA]</scope>
    <source>
        <strain evidence="2 3">BrKhr-17</strain>
    </source>
</reference>
<dbReference type="Proteomes" id="UP000327458">
    <property type="component" value="Unassembled WGS sequence"/>
</dbReference>
<dbReference type="AlphaFoldDB" id="A0A3S0NBL3"/>
<gene>
    <name evidence="2" type="ORF">EKD02_02430</name>
    <name evidence="1" type="ORF">FP507_08880</name>
</gene>
<organism evidence="2 3">
    <name type="scientific">Chlorobium phaeovibrioides</name>
    <dbReference type="NCBI Taxonomy" id="1094"/>
    <lineage>
        <taxon>Bacteria</taxon>
        <taxon>Pseudomonadati</taxon>
        <taxon>Chlorobiota</taxon>
        <taxon>Chlorobiia</taxon>
        <taxon>Chlorobiales</taxon>
        <taxon>Chlorobiaceae</taxon>
        <taxon>Chlorobium/Pelodictyon group</taxon>
        <taxon>Chlorobium</taxon>
    </lineage>
</organism>
<name>A0A3S0NBL3_CHLPH</name>
<evidence type="ECO:0000313" key="4">
    <source>
        <dbReference type="Proteomes" id="UP000327458"/>
    </source>
</evidence>
<dbReference type="RefSeq" id="WP_126341551.1">
    <property type="nucleotide sequence ID" value="NZ_CP041698.1"/>
</dbReference>
<reference evidence="1 4" key="2">
    <citation type="submission" date="2019-07" db="EMBL/GenBank/DDBJ databases">
        <title>Draft genome Sequence of Chlorobium phaeovibrioides sp. strain PhvTcv-s14, from the Phylum Chlorobi.</title>
        <authorList>
            <person name="Babenko V."/>
            <person name="Boldyreva D."/>
            <person name="Kanygina A."/>
            <person name="Selezneva O."/>
            <person name="Akopiyan T."/>
            <person name="Lunina O."/>
        </authorList>
    </citation>
    <scope>NUCLEOTIDE SEQUENCE [LARGE SCALE GENOMIC DNA]</scope>
    <source>
        <strain evidence="1 4">GrTcv12</strain>
    </source>
</reference>
<comment type="caution">
    <text evidence="2">The sequence shown here is derived from an EMBL/GenBank/DDBJ whole genome shotgun (WGS) entry which is preliminary data.</text>
</comment>
<evidence type="ECO:0000313" key="2">
    <source>
        <dbReference type="EMBL" id="RTY39549.1"/>
    </source>
</evidence>
<dbReference type="Proteomes" id="UP000279908">
    <property type="component" value="Unassembled WGS sequence"/>
</dbReference>
<dbReference type="EMBL" id="RXYK01000002">
    <property type="protein sequence ID" value="RTY39549.1"/>
    <property type="molecule type" value="Genomic_DNA"/>
</dbReference>
<proteinExistence type="predicted"/>